<sequence length="94" mass="10874">EYWAVFEVMVHLNANLNETEKMILLKESLVGKAATTIKGIKMIPQNYSWMVDVIKKKYDNLTTTRANVIKRLMFSIRQKTTQNLAKQFLIISAP</sequence>
<dbReference type="Proteomes" id="UP000230423">
    <property type="component" value="Unassembled WGS sequence"/>
</dbReference>
<proteinExistence type="predicted"/>
<name>A0A2G9TIZ6_TELCI</name>
<dbReference type="OrthoDB" id="5857529at2759"/>
<reference evidence="1 2" key="1">
    <citation type="submission" date="2015-09" db="EMBL/GenBank/DDBJ databases">
        <title>Draft genome of the parasitic nematode Teladorsagia circumcincta isolate WARC Sus (inbred).</title>
        <authorList>
            <person name="Mitreva M."/>
        </authorList>
    </citation>
    <scope>NUCLEOTIDE SEQUENCE [LARGE SCALE GENOMIC DNA]</scope>
    <source>
        <strain evidence="1 2">S</strain>
    </source>
</reference>
<protein>
    <submittedName>
        <fullName evidence="1">Uncharacterized protein</fullName>
    </submittedName>
</protein>
<dbReference type="EMBL" id="KZ366328">
    <property type="protein sequence ID" value="PIO57310.1"/>
    <property type="molecule type" value="Genomic_DNA"/>
</dbReference>
<keyword evidence="2" id="KW-1185">Reference proteome</keyword>
<gene>
    <name evidence="1" type="ORF">TELCIR_21282</name>
</gene>
<organism evidence="1 2">
    <name type="scientific">Teladorsagia circumcincta</name>
    <name type="common">Brown stomach worm</name>
    <name type="synonym">Ostertagia circumcincta</name>
    <dbReference type="NCBI Taxonomy" id="45464"/>
    <lineage>
        <taxon>Eukaryota</taxon>
        <taxon>Metazoa</taxon>
        <taxon>Ecdysozoa</taxon>
        <taxon>Nematoda</taxon>
        <taxon>Chromadorea</taxon>
        <taxon>Rhabditida</taxon>
        <taxon>Rhabditina</taxon>
        <taxon>Rhabditomorpha</taxon>
        <taxon>Strongyloidea</taxon>
        <taxon>Trichostrongylidae</taxon>
        <taxon>Teladorsagia</taxon>
    </lineage>
</organism>
<evidence type="ECO:0000313" key="2">
    <source>
        <dbReference type="Proteomes" id="UP000230423"/>
    </source>
</evidence>
<feature type="non-terminal residue" evidence="1">
    <location>
        <position position="1"/>
    </location>
</feature>
<accession>A0A2G9TIZ6</accession>
<dbReference type="Pfam" id="PF03564">
    <property type="entry name" value="DUF1759"/>
    <property type="match status" value="1"/>
</dbReference>
<dbReference type="AlphaFoldDB" id="A0A2G9TIZ6"/>
<dbReference type="InterPro" id="IPR005312">
    <property type="entry name" value="DUF1759"/>
</dbReference>
<evidence type="ECO:0000313" key="1">
    <source>
        <dbReference type="EMBL" id="PIO57310.1"/>
    </source>
</evidence>